<dbReference type="Proteomes" id="UP000758603">
    <property type="component" value="Unassembled WGS sequence"/>
</dbReference>
<keyword evidence="3" id="KW-1185">Reference proteome</keyword>
<dbReference type="AlphaFoldDB" id="A0A9P8RET8"/>
<gene>
    <name evidence="2" type="ORF">BKA67DRAFT_651682</name>
</gene>
<name>A0A9P8RET8_9PEZI</name>
<evidence type="ECO:0000313" key="2">
    <source>
        <dbReference type="EMBL" id="KAH6643292.1"/>
    </source>
</evidence>
<comment type="caution">
    <text evidence="2">The sequence shown here is derived from an EMBL/GenBank/DDBJ whole genome shotgun (WGS) entry which is preliminary data.</text>
</comment>
<keyword evidence="1" id="KW-0175">Coiled coil</keyword>
<dbReference type="EMBL" id="JAGPXC010000013">
    <property type="protein sequence ID" value="KAH6643292.1"/>
    <property type="molecule type" value="Genomic_DNA"/>
</dbReference>
<accession>A0A9P8RET8</accession>
<sequence length="407" mass="46008">MNYTIAQRLRVYTAYKEIFVGEKANLRKNSLVRHVINQHESLLQQFTDLGLVNVVKIVQDLLQLKVFASKVKAASEFPELVEPACSQNEVQEASPQHAEELLIEIWPEYTDTAIDTEYSEGENKNIIGQMSQEVDAHAKGAETITLATHKPMGSSLLTPSRLPFKAQHFVLSEVQRILEECCFEFAQKWLPSVLRERQCGSAEEIELNLWTYYLRLSEQQIPRAALDLQGRDSLPSFLAVNHLRHIAVHRKNLTSQSIMDSVKSGLALTVILRDQRRNTLLQSILDELNKNITVMNSSRESAQNSASEKLEVIKRKRAELDEEEKILRADMQSQDETNTARTGALIQESVDLLLKKSLEDELKIDRGSRDGAHTGAEETLAVQVMGGIYWFSSTVMAYTWTRKGAGV</sequence>
<dbReference type="RefSeq" id="XP_045951222.1">
    <property type="nucleotide sequence ID" value="XM_046106080.1"/>
</dbReference>
<feature type="coiled-coil region" evidence="1">
    <location>
        <begin position="285"/>
        <end position="330"/>
    </location>
</feature>
<evidence type="ECO:0008006" key="4">
    <source>
        <dbReference type="Google" id="ProtNLM"/>
    </source>
</evidence>
<dbReference type="OrthoDB" id="5324651at2759"/>
<protein>
    <recommendedName>
        <fullName evidence="4">Ubiquinol-cytochrome-c reductase cytochrome c1</fullName>
    </recommendedName>
</protein>
<dbReference type="GeneID" id="70134971"/>
<reference evidence="2" key="1">
    <citation type="journal article" date="2021" name="Nat. Commun.">
        <title>Genetic determinants of endophytism in the Arabidopsis root mycobiome.</title>
        <authorList>
            <person name="Mesny F."/>
            <person name="Miyauchi S."/>
            <person name="Thiergart T."/>
            <person name="Pickel B."/>
            <person name="Atanasova L."/>
            <person name="Karlsson M."/>
            <person name="Huettel B."/>
            <person name="Barry K.W."/>
            <person name="Haridas S."/>
            <person name="Chen C."/>
            <person name="Bauer D."/>
            <person name="Andreopoulos W."/>
            <person name="Pangilinan J."/>
            <person name="LaButti K."/>
            <person name="Riley R."/>
            <person name="Lipzen A."/>
            <person name="Clum A."/>
            <person name="Drula E."/>
            <person name="Henrissat B."/>
            <person name="Kohler A."/>
            <person name="Grigoriev I.V."/>
            <person name="Martin F.M."/>
            <person name="Hacquard S."/>
        </authorList>
    </citation>
    <scope>NUCLEOTIDE SEQUENCE</scope>
    <source>
        <strain evidence="2">MPI-SDFR-AT-0073</strain>
    </source>
</reference>
<evidence type="ECO:0000313" key="3">
    <source>
        <dbReference type="Proteomes" id="UP000758603"/>
    </source>
</evidence>
<evidence type="ECO:0000256" key="1">
    <source>
        <dbReference type="SAM" id="Coils"/>
    </source>
</evidence>
<proteinExistence type="predicted"/>
<organism evidence="2 3">
    <name type="scientific">Truncatella angustata</name>
    <dbReference type="NCBI Taxonomy" id="152316"/>
    <lineage>
        <taxon>Eukaryota</taxon>
        <taxon>Fungi</taxon>
        <taxon>Dikarya</taxon>
        <taxon>Ascomycota</taxon>
        <taxon>Pezizomycotina</taxon>
        <taxon>Sordariomycetes</taxon>
        <taxon>Xylariomycetidae</taxon>
        <taxon>Amphisphaeriales</taxon>
        <taxon>Sporocadaceae</taxon>
        <taxon>Truncatella</taxon>
    </lineage>
</organism>